<protein>
    <submittedName>
        <fullName evidence="1">CLUMA_CG021599, isoform A</fullName>
    </submittedName>
</protein>
<gene>
    <name evidence="1" type="ORF">CLUMA_CG021599</name>
</gene>
<accession>A0A1J1JBP6</accession>
<reference evidence="1 2" key="1">
    <citation type="submission" date="2015-04" db="EMBL/GenBank/DDBJ databases">
        <authorList>
            <person name="Syromyatnikov M.Y."/>
            <person name="Popov V.N."/>
        </authorList>
    </citation>
    <scope>NUCLEOTIDE SEQUENCE [LARGE SCALE GENOMIC DNA]</scope>
</reference>
<evidence type="ECO:0000313" key="1">
    <source>
        <dbReference type="EMBL" id="CRL08497.1"/>
    </source>
</evidence>
<name>A0A1J1JBP6_9DIPT</name>
<sequence>MIMRISRSLGFFAIIMKSSSKPTMIFIISFSLLYDSTFESSNQAENDRKLEKPAWQIRKNGIFNSTKRKFITSTSRLDVFNIHFLIPFCHVYQKSSSQ</sequence>
<dbReference type="EMBL" id="CVRI01000075">
    <property type="protein sequence ID" value="CRL08497.1"/>
    <property type="molecule type" value="Genomic_DNA"/>
</dbReference>
<evidence type="ECO:0000313" key="2">
    <source>
        <dbReference type="Proteomes" id="UP000183832"/>
    </source>
</evidence>
<organism evidence="1 2">
    <name type="scientific">Clunio marinus</name>
    <dbReference type="NCBI Taxonomy" id="568069"/>
    <lineage>
        <taxon>Eukaryota</taxon>
        <taxon>Metazoa</taxon>
        <taxon>Ecdysozoa</taxon>
        <taxon>Arthropoda</taxon>
        <taxon>Hexapoda</taxon>
        <taxon>Insecta</taxon>
        <taxon>Pterygota</taxon>
        <taxon>Neoptera</taxon>
        <taxon>Endopterygota</taxon>
        <taxon>Diptera</taxon>
        <taxon>Nematocera</taxon>
        <taxon>Chironomoidea</taxon>
        <taxon>Chironomidae</taxon>
        <taxon>Clunio</taxon>
    </lineage>
</organism>
<keyword evidence="2" id="KW-1185">Reference proteome</keyword>
<dbReference type="Proteomes" id="UP000183832">
    <property type="component" value="Unassembled WGS sequence"/>
</dbReference>
<proteinExistence type="predicted"/>
<dbReference type="AlphaFoldDB" id="A0A1J1JBP6"/>